<dbReference type="PROSITE" id="PS01242">
    <property type="entry name" value="ZF_FPG_1"/>
    <property type="match status" value="1"/>
</dbReference>
<dbReference type="HAMAP" id="MF_00103">
    <property type="entry name" value="Fapy_DNA_glycosyl"/>
    <property type="match status" value="1"/>
</dbReference>
<dbReference type="PROSITE" id="PS51068">
    <property type="entry name" value="FPG_CAT"/>
    <property type="match status" value="1"/>
</dbReference>
<keyword evidence="9" id="KW-0862">Zinc</keyword>
<dbReference type="InterPro" id="IPR010979">
    <property type="entry name" value="Ribosomal_uS13-like_H2TH"/>
</dbReference>
<feature type="domain" description="Formamidopyrimidine-DNA glycosylase catalytic" evidence="17">
    <location>
        <begin position="2"/>
        <end position="119"/>
    </location>
</feature>
<evidence type="ECO:0000256" key="2">
    <source>
        <dbReference type="ARBA" id="ARBA00001947"/>
    </source>
</evidence>
<dbReference type="CDD" id="cd08966">
    <property type="entry name" value="EcFpg-like_N"/>
    <property type="match status" value="1"/>
</dbReference>
<evidence type="ECO:0000256" key="5">
    <source>
        <dbReference type="ARBA" id="ARBA00022723"/>
    </source>
</evidence>
<dbReference type="AlphaFoldDB" id="A0A6J7PES7"/>
<organism evidence="18">
    <name type="scientific">freshwater metagenome</name>
    <dbReference type="NCBI Taxonomy" id="449393"/>
    <lineage>
        <taxon>unclassified sequences</taxon>
        <taxon>metagenomes</taxon>
        <taxon>ecological metagenomes</taxon>
    </lineage>
</organism>
<dbReference type="GO" id="GO:0140078">
    <property type="term" value="F:class I DNA-(apurinic or apyrimidinic site) endonuclease activity"/>
    <property type="evidence" value="ECO:0007669"/>
    <property type="project" value="UniProtKB-EC"/>
</dbReference>
<dbReference type="Pfam" id="PF06831">
    <property type="entry name" value="H2TH"/>
    <property type="match status" value="1"/>
</dbReference>
<dbReference type="FunFam" id="1.10.8.50:FF:000003">
    <property type="entry name" value="Formamidopyrimidine-DNA glycosylase"/>
    <property type="match status" value="1"/>
</dbReference>
<evidence type="ECO:0000256" key="6">
    <source>
        <dbReference type="ARBA" id="ARBA00022763"/>
    </source>
</evidence>
<dbReference type="SMART" id="SM01232">
    <property type="entry name" value="H2TH"/>
    <property type="match status" value="1"/>
</dbReference>
<comment type="catalytic activity">
    <reaction evidence="15">
        <text>2'-deoxyribonucleotide-(2'-deoxyribose 5'-phosphate)-2'-deoxyribonucleotide-DNA = a 3'-end 2'-deoxyribonucleotide-(2,3-dehydro-2,3-deoxyribose 5'-phosphate)-DNA + a 5'-end 5'-phospho-2'-deoxyribonucleoside-DNA + H(+)</text>
        <dbReference type="Rhea" id="RHEA:66592"/>
        <dbReference type="Rhea" id="RHEA-COMP:13180"/>
        <dbReference type="Rhea" id="RHEA-COMP:16897"/>
        <dbReference type="Rhea" id="RHEA-COMP:17067"/>
        <dbReference type="ChEBI" id="CHEBI:15378"/>
        <dbReference type="ChEBI" id="CHEBI:136412"/>
        <dbReference type="ChEBI" id="CHEBI:157695"/>
        <dbReference type="ChEBI" id="CHEBI:167181"/>
        <dbReference type="EC" id="4.2.99.18"/>
    </reaction>
</comment>
<dbReference type="Gene3D" id="1.10.8.50">
    <property type="match status" value="1"/>
</dbReference>
<dbReference type="Gene3D" id="3.20.190.10">
    <property type="entry name" value="MutM-like, N-terminal"/>
    <property type="match status" value="1"/>
</dbReference>
<dbReference type="Pfam" id="PF06827">
    <property type="entry name" value="zf-FPG_IleRS"/>
    <property type="match status" value="1"/>
</dbReference>
<keyword evidence="13" id="KW-0511">Multifunctional enzyme</keyword>
<dbReference type="SUPFAM" id="SSF46946">
    <property type="entry name" value="S13-like H2TH domain"/>
    <property type="match status" value="1"/>
</dbReference>
<dbReference type="GO" id="GO:0008270">
    <property type="term" value="F:zinc ion binding"/>
    <property type="evidence" value="ECO:0007669"/>
    <property type="project" value="UniProtKB-KW"/>
</dbReference>
<keyword evidence="12" id="KW-0456">Lyase</keyword>
<keyword evidence="11" id="KW-0234">DNA repair</keyword>
<evidence type="ECO:0000256" key="13">
    <source>
        <dbReference type="ARBA" id="ARBA00023268"/>
    </source>
</evidence>
<dbReference type="SUPFAM" id="SSF57716">
    <property type="entry name" value="Glucocorticoid receptor-like (DNA-binding domain)"/>
    <property type="match status" value="1"/>
</dbReference>
<dbReference type="InterPro" id="IPR035937">
    <property type="entry name" value="FPG_N"/>
</dbReference>
<keyword evidence="6" id="KW-0227">DNA damage</keyword>
<dbReference type="SMART" id="SM00898">
    <property type="entry name" value="Fapy_DNA_glyco"/>
    <property type="match status" value="1"/>
</dbReference>
<evidence type="ECO:0000256" key="11">
    <source>
        <dbReference type="ARBA" id="ARBA00023204"/>
    </source>
</evidence>
<dbReference type="PANTHER" id="PTHR22993">
    <property type="entry name" value="FORMAMIDOPYRIMIDINE-DNA GLYCOSYLASE"/>
    <property type="match status" value="1"/>
</dbReference>
<sequence length="282" mass="31334">MPELPEVETVRRGIESRVVGRRISHVEVGRERSVRRVGKEAVIHGLLGATLVSARRRGKYILCDLDTGEQLMIHLRMSGRVLVEEAGTKRPPHTHVVLTLAERDGVIEEMWFVDPRTFGEVVVFDPAHTAEVLPELARLGVDPIVDEFNADVLARALRGRRGALKPLLLNQHVVAGIGNIYADEILHLTGLRWNRTVDSLSRKKINELATHISEVLTQAIEAGGSTLQDTQYVDIEGNVGSFQENHRVYGREGQGCITCGKVSIRRVMVAGRSTSYCPRCQK</sequence>
<keyword evidence="7" id="KW-0863">Zinc-finger</keyword>
<gene>
    <name evidence="18" type="ORF">UFOPK4057_00453</name>
</gene>
<keyword evidence="14" id="KW-0326">Glycosidase</keyword>
<dbReference type="InterPro" id="IPR015887">
    <property type="entry name" value="DNA_glyclase_Znf_dom_DNA_BS"/>
</dbReference>
<evidence type="ECO:0000256" key="8">
    <source>
        <dbReference type="ARBA" id="ARBA00022801"/>
    </source>
</evidence>
<dbReference type="InterPro" id="IPR015886">
    <property type="entry name" value="H2TH_FPG"/>
</dbReference>
<evidence type="ECO:0000259" key="16">
    <source>
        <dbReference type="PROSITE" id="PS51066"/>
    </source>
</evidence>
<evidence type="ECO:0000256" key="3">
    <source>
        <dbReference type="ARBA" id="ARBA00009409"/>
    </source>
</evidence>
<dbReference type="InterPro" id="IPR000214">
    <property type="entry name" value="Znf_DNA_glyclase/AP_lyase"/>
</dbReference>
<dbReference type="InterPro" id="IPR012319">
    <property type="entry name" value="FPG_cat"/>
</dbReference>
<comment type="catalytic activity">
    <reaction evidence="1">
        <text>Hydrolysis of DNA containing ring-opened 7-methylguanine residues, releasing 2,6-diamino-4-hydroxy-5-(N-methyl)formamidopyrimidine.</text>
        <dbReference type="EC" id="3.2.2.23"/>
    </reaction>
</comment>
<dbReference type="GO" id="GO:0006284">
    <property type="term" value="P:base-excision repair"/>
    <property type="evidence" value="ECO:0007669"/>
    <property type="project" value="InterPro"/>
</dbReference>
<evidence type="ECO:0000256" key="12">
    <source>
        <dbReference type="ARBA" id="ARBA00023239"/>
    </source>
</evidence>
<dbReference type="Pfam" id="PF01149">
    <property type="entry name" value="Fapy_DNA_glyco"/>
    <property type="match status" value="1"/>
</dbReference>
<keyword evidence="5" id="KW-0479">Metal-binding</keyword>
<evidence type="ECO:0000256" key="14">
    <source>
        <dbReference type="ARBA" id="ARBA00023295"/>
    </source>
</evidence>
<protein>
    <submittedName>
        <fullName evidence="18">Unannotated protein</fullName>
    </submittedName>
</protein>
<feature type="domain" description="FPG-type" evidence="16">
    <location>
        <begin position="247"/>
        <end position="282"/>
    </location>
</feature>
<name>A0A6J7PES7_9ZZZZ</name>
<dbReference type="GO" id="GO:0003684">
    <property type="term" value="F:damaged DNA binding"/>
    <property type="evidence" value="ECO:0007669"/>
    <property type="project" value="InterPro"/>
</dbReference>
<comment type="similarity">
    <text evidence="3">Belongs to the FPG family.</text>
</comment>
<evidence type="ECO:0000259" key="17">
    <source>
        <dbReference type="PROSITE" id="PS51068"/>
    </source>
</evidence>
<evidence type="ECO:0000256" key="9">
    <source>
        <dbReference type="ARBA" id="ARBA00022833"/>
    </source>
</evidence>
<evidence type="ECO:0000256" key="7">
    <source>
        <dbReference type="ARBA" id="ARBA00022771"/>
    </source>
</evidence>
<dbReference type="InterPro" id="IPR010663">
    <property type="entry name" value="Znf_FPG/IleRS"/>
</dbReference>
<evidence type="ECO:0000256" key="4">
    <source>
        <dbReference type="ARBA" id="ARBA00011245"/>
    </source>
</evidence>
<evidence type="ECO:0000256" key="10">
    <source>
        <dbReference type="ARBA" id="ARBA00023125"/>
    </source>
</evidence>
<reference evidence="18" key="1">
    <citation type="submission" date="2020-05" db="EMBL/GenBank/DDBJ databases">
        <authorList>
            <person name="Chiriac C."/>
            <person name="Salcher M."/>
            <person name="Ghai R."/>
            <person name="Kavagutti S V."/>
        </authorList>
    </citation>
    <scope>NUCLEOTIDE SEQUENCE</scope>
</reference>
<comment type="cofactor">
    <cofactor evidence="2">
        <name>Zn(2+)</name>
        <dbReference type="ChEBI" id="CHEBI:29105"/>
    </cofactor>
</comment>
<dbReference type="PANTHER" id="PTHR22993:SF9">
    <property type="entry name" value="FORMAMIDOPYRIMIDINE-DNA GLYCOSYLASE"/>
    <property type="match status" value="1"/>
</dbReference>
<evidence type="ECO:0000256" key="15">
    <source>
        <dbReference type="ARBA" id="ARBA00044632"/>
    </source>
</evidence>
<dbReference type="NCBIfam" id="TIGR00577">
    <property type="entry name" value="fpg"/>
    <property type="match status" value="1"/>
</dbReference>
<dbReference type="InterPro" id="IPR020629">
    <property type="entry name" value="FPG_Glyclase"/>
</dbReference>
<proteinExistence type="inferred from homology"/>
<dbReference type="SUPFAM" id="SSF81624">
    <property type="entry name" value="N-terminal domain of MutM-like DNA repair proteins"/>
    <property type="match status" value="1"/>
</dbReference>
<keyword evidence="10" id="KW-0238">DNA-binding</keyword>
<dbReference type="EMBL" id="CAFBPC010000079">
    <property type="protein sequence ID" value="CAB5003541.1"/>
    <property type="molecule type" value="Genomic_DNA"/>
</dbReference>
<keyword evidence="8" id="KW-0378">Hydrolase</keyword>
<accession>A0A6J7PES7</accession>
<dbReference type="GO" id="GO:0034039">
    <property type="term" value="F:8-oxo-7,8-dihydroguanine DNA N-glycosylase activity"/>
    <property type="evidence" value="ECO:0007669"/>
    <property type="project" value="TreeGrafter"/>
</dbReference>
<dbReference type="PROSITE" id="PS51066">
    <property type="entry name" value="ZF_FPG_2"/>
    <property type="match status" value="1"/>
</dbReference>
<evidence type="ECO:0000313" key="18">
    <source>
        <dbReference type="EMBL" id="CAB5003541.1"/>
    </source>
</evidence>
<dbReference type="NCBIfam" id="NF002211">
    <property type="entry name" value="PRK01103.1"/>
    <property type="match status" value="1"/>
</dbReference>
<comment type="subunit">
    <text evidence="4">Monomer.</text>
</comment>
<evidence type="ECO:0000256" key="1">
    <source>
        <dbReference type="ARBA" id="ARBA00001668"/>
    </source>
</evidence>